<evidence type="ECO:0000313" key="2">
    <source>
        <dbReference type="EMBL" id="MFC5289162.1"/>
    </source>
</evidence>
<keyword evidence="3" id="KW-1185">Reference proteome</keyword>
<keyword evidence="1" id="KW-0472">Membrane</keyword>
<sequence length="54" mass="5708">MNGYLAASESVLWPLALALLWVGLAAGLLSVEAPKSAEPRRAVRRAPARAHAEV</sequence>
<proteinExistence type="predicted"/>
<reference evidence="3" key="1">
    <citation type="journal article" date="2019" name="Int. J. Syst. Evol. Microbiol.">
        <title>The Global Catalogue of Microorganisms (GCM) 10K type strain sequencing project: providing services to taxonomists for standard genome sequencing and annotation.</title>
        <authorList>
            <consortium name="The Broad Institute Genomics Platform"/>
            <consortium name="The Broad Institute Genome Sequencing Center for Infectious Disease"/>
            <person name="Wu L."/>
            <person name="Ma J."/>
        </authorList>
    </citation>
    <scope>NUCLEOTIDE SEQUENCE [LARGE SCALE GENOMIC DNA]</scope>
    <source>
        <strain evidence="3">CCUG 59778</strain>
    </source>
</reference>
<keyword evidence="1" id="KW-0812">Transmembrane</keyword>
<dbReference type="RefSeq" id="WP_378249011.1">
    <property type="nucleotide sequence ID" value="NZ_JBHSKF010000010.1"/>
</dbReference>
<accession>A0ABW0EQN9</accession>
<gene>
    <name evidence="2" type="ORF">ACFPM7_19095</name>
</gene>
<dbReference type="EMBL" id="JBHSKF010000010">
    <property type="protein sequence ID" value="MFC5289162.1"/>
    <property type="molecule type" value="Genomic_DNA"/>
</dbReference>
<protein>
    <submittedName>
        <fullName evidence="2">Uncharacterized protein</fullName>
    </submittedName>
</protein>
<evidence type="ECO:0000256" key="1">
    <source>
        <dbReference type="SAM" id="Phobius"/>
    </source>
</evidence>
<comment type="caution">
    <text evidence="2">The sequence shown here is derived from an EMBL/GenBank/DDBJ whole genome shotgun (WGS) entry which is preliminary data.</text>
</comment>
<organism evidence="2 3">
    <name type="scientific">Actinokineospora guangxiensis</name>
    <dbReference type="NCBI Taxonomy" id="1490288"/>
    <lineage>
        <taxon>Bacteria</taxon>
        <taxon>Bacillati</taxon>
        <taxon>Actinomycetota</taxon>
        <taxon>Actinomycetes</taxon>
        <taxon>Pseudonocardiales</taxon>
        <taxon>Pseudonocardiaceae</taxon>
        <taxon>Actinokineospora</taxon>
    </lineage>
</organism>
<keyword evidence="1" id="KW-1133">Transmembrane helix</keyword>
<feature type="transmembrane region" description="Helical" evidence="1">
    <location>
        <begin position="12"/>
        <end position="31"/>
    </location>
</feature>
<dbReference type="Proteomes" id="UP001596157">
    <property type="component" value="Unassembled WGS sequence"/>
</dbReference>
<name>A0ABW0EQN9_9PSEU</name>
<evidence type="ECO:0000313" key="3">
    <source>
        <dbReference type="Proteomes" id="UP001596157"/>
    </source>
</evidence>